<evidence type="ECO:0000313" key="13">
    <source>
        <dbReference type="EMBL" id="ROR97407.1"/>
    </source>
</evidence>
<dbReference type="InterPro" id="IPR017583">
    <property type="entry name" value="Tagatose/fructose_Pkinase"/>
</dbReference>
<dbReference type="GO" id="GO:0005524">
    <property type="term" value="F:ATP binding"/>
    <property type="evidence" value="ECO:0007669"/>
    <property type="project" value="UniProtKB-UniRule"/>
</dbReference>
<dbReference type="InterPro" id="IPR011611">
    <property type="entry name" value="PfkB_dom"/>
</dbReference>
<proteinExistence type="inferred from homology"/>
<dbReference type="SUPFAM" id="SSF53613">
    <property type="entry name" value="Ribokinase-like"/>
    <property type="match status" value="1"/>
</dbReference>
<evidence type="ECO:0000256" key="6">
    <source>
        <dbReference type="ARBA" id="ARBA00022777"/>
    </source>
</evidence>
<dbReference type="PIRSF" id="PIRSF000535">
    <property type="entry name" value="1PFK/6PFK/LacC"/>
    <property type="match status" value="1"/>
</dbReference>
<comment type="function">
    <text evidence="11">Catalyzes the ATP-dependent phosphorylation of fructose-l-phosphate to fructose-l,6-bisphosphate.</text>
</comment>
<dbReference type="GO" id="GO:0008662">
    <property type="term" value="F:1-phosphofructokinase activity"/>
    <property type="evidence" value="ECO:0007669"/>
    <property type="project" value="UniProtKB-UniRule"/>
</dbReference>
<evidence type="ECO:0000256" key="7">
    <source>
        <dbReference type="ARBA" id="ARBA00022840"/>
    </source>
</evidence>
<dbReference type="PROSITE" id="PS00584">
    <property type="entry name" value="PFKB_KINASES_2"/>
    <property type="match status" value="1"/>
</dbReference>
<dbReference type="FunFam" id="3.40.1190.20:FF:000001">
    <property type="entry name" value="Phosphofructokinase"/>
    <property type="match status" value="1"/>
</dbReference>
<evidence type="ECO:0000256" key="9">
    <source>
        <dbReference type="ARBA" id="ARBA00047745"/>
    </source>
</evidence>
<accession>A0A3N2DCD0</accession>
<dbReference type="EC" id="2.7.1.56" evidence="2 11"/>
<keyword evidence="6 11" id="KW-0418">Kinase</keyword>
<keyword evidence="4 10" id="KW-0808">Transferase</keyword>
<reference evidence="13 14" key="1">
    <citation type="submission" date="2018-11" db="EMBL/GenBank/DDBJ databases">
        <title>Sequencing the genomes of 1000 actinobacteria strains.</title>
        <authorList>
            <person name="Klenk H.-P."/>
        </authorList>
    </citation>
    <scope>NUCLEOTIDE SEQUENCE [LARGE SCALE GENOMIC DNA]</scope>
    <source>
        <strain evidence="13 14">DSM 13521</strain>
    </source>
</reference>
<dbReference type="NCBIfam" id="TIGR03828">
    <property type="entry name" value="pfkB"/>
    <property type="match status" value="1"/>
</dbReference>
<evidence type="ECO:0000256" key="3">
    <source>
        <dbReference type="ARBA" id="ARBA00013596"/>
    </source>
</evidence>
<evidence type="ECO:0000313" key="14">
    <source>
        <dbReference type="Proteomes" id="UP000275356"/>
    </source>
</evidence>
<evidence type="ECO:0000256" key="1">
    <source>
        <dbReference type="ARBA" id="ARBA00010688"/>
    </source>
</evidence>
<dbReference type="GO" id="GO:0005829">
    <property type="term" value="C:cytosol"/>
    <property type="evidence" value="ECO:0007669"/>
    <property type="project" value="TreeGrafter"/>
</dbReference>
<dbReference type="InterPro" id="IPR029056">
    <property type="entry name" value="Ribokinase-like"/>
</dbReference>
<evidence type="ECO:0000256" key="5">
    <source>
        <dbReference type="ARBA" id="ARBA00022741"/>
    </source>
</evidence>
<dbReference type="InterPro" id="IPR022463">
    <property type="entry name" value="1-PFruKinase"/>
</dbReference>
<keyword evidence="5 11" id="KW-0547">Nucleotide-binding</keyword>
<evidence type="ECO:0000259" key="12">
    <source>
        <dbReference type="Pfam" id="PF00294"/>
    </source>
</evidence>
<dbReference type="Proteomes" id="UP000275356">
    <property type="component" value="Unassembled WGS sequence"/>
</dbReference>
<dbReference type="Gene3D" id="3.40.1190.20">
    <property type="match status" value="1"/>
</dbReference>
<feature type="domain" description="Carbohydrate kinase PfkB" evidence="12">
    <location>
        <begin position="8"/>
        <end position="298"/>
    </location>
</feature>
<dbReference type="PANTHER" id="PTHR46566">
    <property type="entry name" value="1-PHOSPHOFRUCTOKINASE-RELATED"/>
    <property type="match status" value="1"/>
</dbReference>
<evidence type="ECO:0000256" key="8">
    <source>
        <dbReference type="ARBA" id="ARBA00032802"/>
    </source>
</evidence>
<organism evidence="13 14">
    <name type="scientific">Salana multivorans</name>
    <dbReference type="NCBI Taxonomy" id="120377"/>
    <lineage>
        <taxon>Bacteria</taxon>
        <taxon>Bacillati</taxon>
        <taxon>Actinomycetota</taxon>
        <taxon>Actinomycetes</taxon>
        <taxon>Micrococcales</taxon>
        <taxon>Beutenbergiaceae</taxon>
        <taxon>Salana</taxon>
    </lineage>
</organism>
<evidence type="ECO:0000256" key="4">
    <source>
        <dbReference type="ARBA" id="ARBA00022679"/>
    </source>
</evidence>
<dbReference type="GO" id="GO:0016052">
    <property type="term" value="P:carbohydrate catabolic process"/>
    <property type="evidence" value="ECO:0007669"/>
    <property type="project" value="UniProtKB-ARBA"/>
</dbReference>
<dbReference type="Pfam" id="PF00294">
    <property type="entry name" value="PfkB"/>
    <property type="match status" value="1"/>
</dbReference>
<dbReference type="RefSeq" id="WP_123739463.1">
    <property type="nucleotide sequence ID" value="NZ_RKHQ01000001.1"/>
</dbReference>
<keyword evidence="7 11" id="KW-0067">ATP-binding</keyword>
<gene>
    <name evidence="13" type="ORF">EDD28_2005</name>
</gene>
<comment type="caution">
    <text evidence="13">The sequence shown here is derived from an EMBL/GenBank/DDBJ whole genome shotgun (WGS) entry which is preliminary data.</text>
</comment>
<dbReference type="OrthoDB" id="9801219at2"/>
<keyword evidence="14" id="KW-1185">Reference proteome</keyword>
<evidence type="ECO:0000256" key="10">
    <source>
        <dbReference type="PIRNR" id="PIRNR000535"/>
    </source>
</evidence>
<comment type="similarity">
    <text evidence="1 11">Belongs to the carbohydrate kinase PfkB family.</text>
</comment>
<dbReference type="AlphaFoldDB" id="A0A3N2DCD0"/>
<name>A0A3N2DCD0_9MICO</name>
<dbReference type="InterPro" id="IPR002173">
    <property type="entry name" value="Carboh/pur_kinase_PfkB_CS"/>
</dbReference>
<protein>
    <recommendedName>
        <fullName evidence="3 11">1-phosphofructokinase</fullName>
        <shortName evidence="11">Fru1PK</shortName>
        <ecNumber evidence="2 11">2.7.1.56</ecNumber>
    </recommendedName>
    <alternativeName>
        <fullName evidence="8 11">Fructose 1-phosphate kinase</fullName>
    </alternativeName>
</protein>
<sequence>MIITLTPNPSVDRAYDLDVLQLGEVNRADAVHVDAGGKGINVSRALAANDVQTLAVLPVGGHDGDLLVALLEPTGVAVRAVPLPGRTRSNVTLQVASGVTTKVNAPGPVLDDAGQAELFAAVAAAVGPGDVVVGAGSLPRGANDRFYVALGEVVRAAGAHLVLDTSGPAFDAAVAVGGLALVKPNDEELAELAGRPLPTVGDVVAAAREVVALGTTRVLVSLGSHGALLVSADAACWAGGPALVPASTVGAGDTTLAGFLAASGGDLDQVDDAECLRTAVAWGRAAVLLPGTAVPTPDLIDARAVRVDLDLDPTTPIKEL</sequence>
<dbReference type="EMBL" id="RKHQ01000001">
    <property type="protein sequence ID" value="ROR97407.1"/>
    <property type="molecule type" value="Genomic_DNA"/>
</dbReference>
<dbReference type="PANTHER" id="PTHR46566:SF5">
    <property type="entry name" value="1-PHOSPHOFRUCTOKINASE"/>
    <property type="match status" value="1"/>
</dbReference>
<dbReference type="GO" id="GO:0044281">
    <property type="term" value="P:small molecule metabolic process"/>
    <property type="evidence" value="ECO:0007669"/>
    <property type="project" value="UniProtKB-ARBA"/>
</dbReference>
<dbReference type="CDD" id="cd01164">
    <property type="entry name" value="FruK_PfkB_like"/>
    <property type="match status" value="1"/>
</dbReference>
<evidence type="ECO:0000256" key="11">
    <source>
        <dbReference type="RuleBase" id="RU369061"/>
    </source>
</evidence>
<dbReference type="NCBIfam" id="TIGR03168">
    <property type="entry name" value="1-PFK"/>
    <property type="match status" value="1"/>
</dbReference>
<comment type="catalytic activity">
    <reaction evidence="9 11">
        <text>beta-D-fructose 1-phosphate + ATP = beta-D-fructose 1,6-bisphosphate + ADP + H(+)</text>
        <dbReference type="Rhea" id="RHEA:14213"/>
        <dbReference type="ChEBI" id="CHEBI:15378"/>
        <dbReference type="ChEBI" id="CHEBI:30616"/>
        <dbReference type="ChEBI" id="CHEBI:32966"/>
        <dbReference type="ChEBI" id="CHEBI:138881"/>
        <dbReference type="ChEBI" id="CHEBI:456216"/>
        <dbReference type="EC" id="2.7.1.56"/>
    </reaction>
</comment>
<evidence type="ECO:0000256" key="2">
    <source>
        <dbReference type="ARBA" id="ARBA00012131"/>
    </source>
</evidence>